<dbReference type="OMA" id="CMDITTR"/>
<evidence type="ECO:0000256" key="1">
    <source>
        <dbReference type="ARBA" id="ARBA00004479"/>
    </source>
</evidence>
<dbReference type="InterPro" id="IPR011009">
    <property type="entry name" value="Kinase-like_dom_sf"/>
</dbReference>
<dbReference type="OrthoDB" id="780646at2759"/>
<dbReference type="GO" id="GO:0004672">
    <property type="term" value="F:protein kinase activity"/>
    <property type="evidence" value="ECO:0000318"/>
    <property type="project" value="GO_Central"/>
</dbReference>
<feature type="chain" id="PRO_5018556846" description="non-specific serine/threonine protein kinase" evidence="18">
    <location>
        <begin position="22"/>
        <end position="638"/>
    </location>
</feature>
<evidence type="ECO:0000256" key="3">
    <source>
        <dbReference type="ARBA" id="ARBA00022527"/>
    </source>
</evidence>
<dbReference type="Proteomes" id="UP000004994">
    <property type="component" value="Chromosome 9"/>
</dbReference>
<dbReference type="FunFam" id="3.30.200.20:FF:000390">
    <property type="entry name" value="probable LRR receptor-like serine/threonine-protein kinase RKF3"/>
    <property type="match status" value="1"/>
</dbReference>
<dbReference type="PROSITE" id="PS00107">
    <property type="entry name" value="PROTEIN_KINASE_ATP"/>
    <property type="match status" value="1"/>
</dbReference>
<dbReference type="FunFam" id="1.10.510.10:FF:000287">
    <property type="entry name" value="probable LRR receptor-like serine/threonine-protein kinase RKF3"/>
    <property type="match status" value="1"/>
</dbReference>
<dbReference type="InParanoid" id="A0A3Q7I514"/>
<dbReference type="InterPro" id="IPR008271">
    <property type="entry name" value="Ser/Thr_kinase_AS"/>
</dbReference>
<dbReference type="CDD" id="cd14066">
    <property type="entry name" value="STKc_IRAK"/>
    <property type="match status" value="1"/>
</dbReference>
<evidence type="ECO:0000256" key="5">
    <source>
        <dbReference type="ARBA" id="ARBA00022692"/>
    </source>
</evidence>
<evidence type="ECO:0000256" key="12">
    <source>
        <dbReference type="ARBA" id="ARBA00023170"/>
    </source>
</evidence>
<comment type="subcellular location">
    <subcellularLocation>
        <location evidence="1">Membrane</location>
        <topology evidence="1">Single-pass type I membrane protein</topology>
    </subcellularLocation>
</comment>
<protein>
    <recommendedName>
        <fullName evidence="2">non-specific serine/threonine protein kinase</fullName>
        <ecNumber evidence="2">2.7.11.1</ecNumber>
    </recommendedName>
</protein>
<reference evidence="20" key="1">
    <citation type="journal article" date="2012" name="Nature">
        <title>The tomato genome sequence provides insights into fleshy fruit evolution.</title>
        <authorList>
            <consortium name="Tomato Genome Consortium"/>
        </authorList>
    </citation>
    <scope>NUCLEOTIDE SEQUENCE [LARGE SCALE GENOMIC DNA]</scope>
    <source>
        <strain evidence="20">cv. Heinz 1706</strain>
    </source>
</reference>
<dbReference type="Gene3D" id="3.30.200.20">
    <property type="entry name" value="Phosphorylase Kinase, domain 1"/>
    <property type="match status" value="1"/>
</dbReference>
<dbReference type="InterPro" id="IPR000719">
    <property type="entry name" value="Prot_kinase_dom"/>
</dbReference>
<dbReference type="PROSITE" id="PS00108">
    <property type="entry name" value="PROTEIN_KINASE_ST"/>
    <property type="match status" value="1"/>
</dbReference>
<organism evidence="20">
    <name type="scientific">Solanum lycopersicum</name>
    <name type="common">Tomato</name>
    <name type="synonym">Lycopersicon esculentum</name>
    <dbReference type="NCBI Taxonomy" id="4081"/>
    <lineage>
        <taxon>Eukaryota</taxon>
        <taxon>Viridiplantae</taxon>
        <taxon>Streptophyta</taxon>
        <taxon>Embryophyta</taxon>
        <taxon>Tracheophyta</taxon>
        <taxon>Spermatophyta</taxon>
        <taxon>Magnoliopsida</taxon>
        <taxon>eudicotyledons</taxon>
        <taxon>Gunneridae</taxon>
        <taxon>Pentapetalae</taxon>
        <taxon>asterids</taxon>
        <taxon>lamiids</taxon>
        <taxon>Solanales</taxon>
        <taxon>Solanaceae</taxon>
        <taxon>Solanoideae</taxon>
        <taxon>Solaneae</taxon>
        <taxon>Solanum</taxon>
        <taxon>Solanum subgen. Lycopersicon</taxon>
    </lineage>
</organism>
<reference evidence="20" key="2">
    <citation type="submission" date="2019-01" db="UniProtKB">
        <authorList>
            <consortium name="EnsemblPlants"/>
        </authorList>
    </citation>
    <scope>IDENTIFICATION</scope>
    <source>
        <strain evidence="20">cv. Heinz 1706</strain>
    </source>
</reference>
<comment type="catalytic activity">
    <reaction evidence="15">
        <text>L-seryl-[protein] + ATP = O-phospho-L-seryl-[protein] + ADP + H(+)</text>
        <dbReference type="Rhea" id="RHEA:17989"/>
        <dbReference type="Rhea" id="RHEA-COMP:9863"/>
        <dbReference type="Rhea" id="RHEA-COMP:11604"/>
        <dbReference type="ChEBI" id="CHEBI:15378"/>
        <dbReference type="ChEBI" id="CHEBI:29999"/>
        <dbReference type="ChEBI" id="CHEBI:30616"/>
        <dbReference type="ChEBI" id="CHEBI:83421"/>
        <dbReference type="ChEBI" id="CHEBI:456216"/>
        <dbReference type="EC" id="2.7.11.1"/>
    </reaction>
</comment>
<dbReference type="EC" id="2.7.11.1" evidence="2"/>
<evidence type="ECO:0000256" key="6">
    <source>
        <dbReference type="ARBA" id="ARBA00022729"/>
    </source>
</evidence>
<dbReference type="RefSeq" id="XP_004247481.1">
    <property type="nucleotide sequence ID" value="XM_004247433.5"/>
</dbReference>
<keyword evidence="13" id="KW-0325">Glycoprotein</keyword>
<dbReference type="SMR" id="A0A3Q7I514"/>
<keyword evidence="8" id="KW-0418">Kinase</keyword>
<evidence type="ECO:0000256" key="17">
    <source>
        <dbReference type="SAM" id="Phobius"/>
    </source>
</evidence>
<evidence type="ECO:0000313" key="21">
    <source>
        <dbReference type="Proteomes" id="UP000004994"/>
    </source>
</evidence>
<keyword evidence="10 17" id="KW-1133">Transmembrane helix</keyword>
<evidence type="ECO:0000256" key="9">
    <source>
        <dbReference type="ARBA" id="ARBA00022840"/>
    </source>
</evidence>
<proteinExistence type="predicted"/>
<evidence type="ECO:0000256" key="7">
    <source>
        <dbReference type="ARBA" id="ARBA00022741"/>
    </source>
</evidence>
<feature type="transmembrane region" description="Helical" evidence="17">
    <location>
        <begin position="223"/>
        <end position="247"/>
    </location>
</feature>
<evidence type="ECO:0000256" key="11">
    <source>
        <dbReference type="ARBA" id="ARBA00023136"/>
    </source>
</evidence>
<dbReference type="PANTHER" id="PTHR47989:SF62">
    <property type="entry name" value="OS05G0423500 PROTEIN"/>
    <property type="match status" value="1"/>
</dbReference>
<gene>
    <name evidence="20" type="primary">LOC101265582</name>
</gene>
<dbReference type="GO" id="GO:0004674">
    <property type="term" value="F:protein serine/threonine kinase activity"/>
    <property type="evidence" value="ECO:0007669"/>
    <property type="project" value="UniProtKB-KW"/>
</dbReference>
<dbReference type="Gramene" id="Solyc09g074240.1.1">
    <property type="protein sequence ID" value="Solyc09g074240.1.1.1"/>
    <property type="gene ID" value="Solyc09g074240.1"/>
</dbReference>
<keyword evidence="11 17" id="KW-0472">Membrane</keyword>
<dbReference type="EnsemblPlants" id="Solyc09g074240.1.1">
    <property type="protein sequence ID" value="Solyc09g074240.1.1.1"/>
    <property type="gene ID" value="Solyc09g074240.1"/>
</dbReference>
<dbReference type="GO" id="GO:0007165">
    <property type="term" value="P:signal transduction"/>
    <property type="evidence" value="ECO:0000318"/>
    <property type="project" value="GO_Central"/>
</dbReference>
<dbReference type="Pfam" id="PF19160">
    <property type="entry name" value="SPARK"/>
    <property type="match status" value="1"/>
</dbReference>
<dbReference type="GO" id="GO:0005886">
    <property type="term" value="C:plasma membrane"/>
    <property type="evidence" value="ECO:0000318"/>
    <property type="project" value="GO_Central"/>
</dbReference>
<feature type="signal peptide" evidence="18">
    <location>
        <begin position="1"/>
        <end position="21"/>
    </location>
</feature>
<keyword evidence="4" id="KW-0808">Transferase</keyword>
<dbReference type="InterPro" id="IPR001245">
    <property type="entry name" value="Ser-Thr/Tyr_kinase_cat_dom"/>
</dbReference>
<name>A0A3Q7I514_SOLLC</name>
<keyword evidence="6 18" id="KW-0732">Signal</keyword>
<keyword evidence="5 17" id="KW-0812">Transmembrane</keyword>
<evidence type="ECO:0000256" key="2">
    <source>
        <dbReference type="ARBA" id="ARBA00012513"/>
    </source>
</evidence>
<keyword evidence="7 16" id="KW-0547">Nucleotide-binding</keyword>
<dbReference type="FunCoup" id="A0A3Q7I514">
    <property type="interactions" value="324"/>
</dbReference>
<keyword evidence="9 16" id="KW-0067">ATP-binding</keyword>
<accession>A0A3Q7I514</accession>
<evidence type="ECO:0000256" key="8">
    <source>
        <dbReference type="ARBA" id="ARBA00022777"/>
    </source>
</evidence>
<evidence type="ECO:0000256" key="4">
    <source>
        <dbReference type="ARBA" id="ARBA00022679"/>
    </source>
</evidence>
<evidence type="ECO:0000256" key="15">
    <source>
        <dbReference type="ARBA" id="ARBA00048679"/>
    </source>
</evidence>
<dbReference type="PROSITE" id="PS50011">
    <property type="entry name" value="PROTEIN_KINASE_DOM"/>
    <property type="match status" value="1"/>
</dbReference>
<dbReference type="PANTHER" id="PTHR47989">
    <property type="entry name" value="OS01G0750732 PROTEIN"/>
    <property type="match status" value="1"/>
</dbReference>
<feature type="binding site" evidence="16">
    <location>
        <position position="323"/>
    </location>
    <ligand>
        <name>ATP</name>
        <dbReference type="ChEBI" id="CHEBI:30616"/>
    </ligand>
</feature>
<sequence>MFPLLHLFIFLCLSFSYCCYGQIINSSSSSCPLDFTSLRKIIDQNSKRPTLNSTAQCQYIRQGLRLVQSEYLRRTNSFFPPMSSADSCWNSYQSLVNDYVQNFDIRSSCGFQTAWISQGCMNITTRFEFESKVSPAAITNIVSSCNQSLENNSPCATCTTSLSGLASFLPGPSVGNLFDCAAYPSVYAAAFANQFGPTDKGTAKCLFLLDVSVGSSGKGKKSVVVIVVVVVCVVVFAVVVFGYWFMWRKRKIGLAKKWNTKRLESNLSSRLDSISGSTTLIRYSFDEIKAATKNFSRLNIVGTGGYGNVYKGVLPGGIEVALKRFKNCSVAGDANFTHEVEVIASVRHVNLVALRGYCTATTPFEGHQRIIVCDLMKNGSLHDHLFGTRHEKLSWGIRQKVAIGTARGLAYLHYGAQPGIIHRDIKASNILLDESFEPKVADFGLAKFTPEGMTHLSTRVAGTMGYVAPEYALYGQLTERSDVYSFGVVLLELLSGKKAIMEFKDGQPTLVTDWAWSLVREGRALDVLEDSIPHLGPPEVMEKYVLVAVLCSHPELYARPTMDQVVNMLDAEIPVPTIPERPISLIADLDDIERSVSSGGNSGNLSTAAGYQPYIFERETPLADSDSVRARTLDQRSR</sequence>
<evidence type="ECO:0000256" key="10">
    <source>
        <dbReference type="ARBA" id="ARBA00022989"/>
    </source>
</evidence>
<evidence type="ECO:0000256" key="18">
    <source>
        <dbReference type="SAM" id="SignalP"/>
    </source>
</evidence>
<dbReference type="SUPFAM" id="SSF56112">
    <property type="entry name" value="Protein kinase-like (PK-like)"/>
    <property type="match status" value="1"/>
</dbReference>
<feature type="domain" description="Protein kinase" evidence="19">
    <location>
        <begin position="295"/>
        <end position="578"/>
    </location>
</feature>
<dbReference type="Pfam" id="PF07714">
    <property type="entry name" value="PK_Tyr_Ser-Thr"/>
    <property type="match status" value="1"/>
</dbReference>
<dbReference type="Gene3D" id="1.10.510.10">
    <property type="entry name" value="Transferase(Phosphotransferase) domain 1"/>
    <property type="match status" value="1"/>
</dbReference>
<keyword evidence="12" id="KW-0675">Receptor</keyword>
<dbReference type="GO" id="GO:0005524">
    <property type="term" value="F:ATP binding"/>
    <property type="evidence" value="ECO:0007669"/>
    <property type="project" value="UniProtKB-UniRule"/>
</dbReference>
<keyword evidence="21" id="KW-1185">Reference proteome</keyword>
<dbReference type="PaxDb" id="4081-Solyc09g074240.1.1"/>
<evidence type="ECO:0000313" key="20">
    <source>
        <dbReference type="EnsemblPlants" id="Solyc09g074240.1.1.1"/>
    </source>
</evidence>
<dbReference type="GeneID" id="101265582"/>
<evidence type="ECO:0000256" key="16">
    <source>
        <dbReference type="PROSITE-ProRule" id="PRU10141"/>
    </source>
</evidence>
<evidence type="ECO:0000259" key="19">
    <source>
        <dbReference type="PROSITE" id="PS50011"/>
    </source>
</evidence>
<dbReference type="InterPro" id="IPR017441">
    <property type="entry name" value="Protein_kinase_ATP_BS"/>
</dbReference>
<evidence type="ECO:0000256" key="14">
    <source>
        <dbReference type="ARBA" id="ARBA00047899"/>
    </source>
</evidence>
<comment type="catalytic activity">
    <reaction evidence="14">
        <text>L-threonyl-[protein] + ATP = O-phospho-L-threonyl-[protein] + ADP + H(+)</text>
        <dbReference type="Rhea" id="RHEA:46608"/>
        <dbReference type="Rhea" id="RHEA-COMP:11060"/>
        <dbReference type="Rhea" id="RHEA-COMP:11605"/>
        <dbReference type="ChEBI" id="CHEBI:15378"/>
        <dbReference type="ChEBI" id="CHEBI:30013"/>
        <dbReference type="ChEBI" id="CHEBI:30616"/>
        <dbReference type="ChEBI" id="CHEBI:61977"/>
        <dbReference type="ChEBI" id="CHEBI:456216"/>
        <dbReference type="EC" id="2.7.11.1"/>
    </reaction>
</comment>
<dbReference type="SMART" id="SM00220">
    <property type="entry name" value="S_TKc"/>
    <property type="match status" value="1"/>
</dbReference>
<evidence type="ECO:0000256" key="13">
    <source>
        <dbReference type="ARBA" id="ARBA00023180"/>
    </source>
</evidence>
<dbReference type="InterPro" id="IPR043891">
    <property type="entry name" value="SPARK"/>
</dbReference>
<keyword evidence="3" id="KW-0723">Serine/threonine-protein kinase</keyword>
<dbReference type="KEGG" id="sly:101265582"/>
<dbReference type="AlphaFoldDB" id="A0A3Q7I514"/>